<sequence length="512" mass="58440">MNLFKKLIILFILLVFFVDLLDSKKKKKNTSKKKDDKKNIGNETSPLTKNDKKKKEKTTIIIKKKPGRGRDHHRGHDHSHEHVHIDIQIHDHGHGHKPDKPNKKPASKPDKKPSTGPGKKPCKPGKPSGPGIPVKPGEPEIKTTTKPEIKPNITKVIFPVYYCVYLKPGEIYHPLRGVNRTILKEAISQLSERMCLQFVQLVECRNESSFPHPLILFIDDLGTYINQYNFTYPIKFTNPYEIKIQASCNRKVGCFLKKILAYLGSYLTHRRKDRDSYITVNTSNVLDGYENEFDKIESDVYYNVSEYDFGSVMHVSKFYRKNYLRGDPFKTQISSSYESMVGQEYGLSFSDYKILNYRYCRQECLNKLSCKNGGFQSSEGCEYCECPNGYKGNLCEDLEDSTGECGETLLNATSKSEILSIKGRGTCNILIKANDHKKINVTVIKASLGAAYPCFEKKGLEIKHRRDKSVTGLCLCTYAEKVVLESEDNTVFIQYNGFIQNHYANITYQGIN</sequence>
<evidence type="ECO:0000256" key="3">
    <source>
        <dbReference type="ARBA" id="ARBA00023049"/>
    </source>
</evidence>
<evidence type="ECO:0000256" key="1">
    <source>
        <dbReference type="ARBA" id="ARBA00022723"/>
    </source>
</evidence>
<feature type="compositionally biased region" description="Basic and acidic residues" evidence="6">
    <location>
        <begin position="78"/>
        <end position="113"/>
    </location>
</feature>
<dbReference type="GO" id="GO:0046872">
    <property type="term" value="F:metal ion binding"/>
    <property type="evidence" value="ECO:0007669"/>
    <property type="project" value="UniProtKB-KW"/>
</dbReference>
<dbReference type="PANTHER" id="PTHR10127">
    <property type="entry name" value="DISCOIDIN, CUB, EGF, LAMININ , AND ZINC METALLOPROTEASE DOMAIN CONTAINING"/>
    <property type="match status" value="1"/>
</dbReference>
<feature type="region of interest" description="Disordered" evidence="6">
    <location>
        <begin position="25"/>
        <end position="146"/>
    </location>
</feature>
<dbReference type="SUPFAM" id="SSF55486">
    <property type="entry name" value="Metalloproteases ('zincins'), catalytic domain"/>
    <property type="match status" value="1"/>
</dbReference>
<feature type="disulfide bond" evidence="4">
    <location>
        <begin position="386"/>
        <end position="395"/>
    </location>
</feature>
<dbReference type="InterPro" id="IPR000742">
    <property type="entry name" value="EGF"/>
</dbReference>
<keyword evidence="5" id="KW-0645">Protease</keyword>
<dbReference type="PRINTS" id="PR00480">
    <property type="entry name" value="ASTACIN"/>
</dbReference>
<reference evidence="10" key="1">
    <citation type="submission" date="2017-02" db="UniProtKB">
        <authorList>
            <consortium name="WormBaseParasite"/>
        </authorList>
    </citation>
    <scope>IDENTIFICATION</scope>
</reference>
<evidence type="ECO:0000259" key="7">
    <source>
        <dbReference type="PROSITE" id="PS50026"/>
    </source>
</evidence>
<accession>A0A0N5CDM9</accession>
<keyword evidence="4" id="KW-1015">Disulfide bond</keyword>
<feature type="compositionally biased region" description="Low complexity" evidence="6">
    <location>
        <begin position="114"/>
        <end position="135"/>
    </location>
</feature>
<dbReference type="Pfam" id="PF01400">
    <property type="entry name" value="Astacin"/>
    <property type="match status" value="1"/>
</dbReference>
<proteinExistence type="predicted"/>
<keyword evidence="5" id="KW-0378">Hydrolase</keyword>
<dbReference type="GO" id="GO:0004222">
    <property type="term" value="F:metalloendopeptidase activity"/>
    <property type="evidence" value="ECO:0007669"/>
    <property type="project" value="UniProtKB-UniRule"/>
</dbReference>
<keyword evidence="1 5" id="KW-0479">Metal-binding</keyword>
<dbReference type="InterPro" id="IPR024079">
    <property type="entry name" value="MetalloPept_cat_dom_sf"/>
</dbReference>
<evidence type="ECO:0000256" key="4">
    <source>
        <dbReference type="PROSITE-ProRule" id="PRU00076"/>
    </source>
</evidence>
<keyword evidence="2 5" id="KW-0862">Zinc</keyword>
<feature type="domain" description="EGF-like" evidence="7">
    <location>
        <begin position="356"/>
        <end position="396"/>
    </location>
</feature>
<feature type="signal peptide" evidence="5">
    <location>
        <begin position="1"/>
        <end position="23"/>
    </location>
</feature>
<dbReference type="GO" id="GO:0006508">
    <property type="term" value="P:proteolysis"/>
    <property type="evidence" value="ECO:0007669"/>
    <property type="project" value="UniProtKB-KW"/>
</dbReference>
<dbReference type="PANTHER" id="PTHR10127:SF802">
    <property type="entry name" value="ZINC METALLOPROTEINASE NAS-10"/>
    <property type="match status" value="1"/>
</dbReference>
<feature type="compositionally biased region" description="Basic residues" evidence="6">
    <location>
        <begin position="51"/>
        <end position="77"/>
    </location>
</feature>
<organism evidence="9 10">
    <name type="scientific">Strongyloides papillosus</name>
    <name type="common">Intestinal threadworm</name>
    <dbReference type="NCBI Taxonomy" id="174720"/>
    <lineage>
        <taxon>Eukaryota</taxon>
        <taxon>Metazoa</taxon>
        <taxon>Ecdysozoa</taxon>
        <taxon>Nematoda</taxon>
        <taxon>Chromadorea</taxon>
        <taxon>Rhabditida</taxon>
        <taxon>Tylenchina</taxon>
        <taxon>Panagrolaimomorpha</taxon>
        <taxon>Strongyloidoidea</taxon>
        <taxon>Strongyloididae</taxon>
        <taxon>Strongyloides</taxon>
    </lineage>
</organism>
<dbReference type="EC" id="3.4.24.-" evidence="5"/>
<protein>
    <recommendedName>
        <fullName evidence="5">Metalloendopeptidase</fullName>
        <ecNumber evidence="5">3.4.24.-</ecNumber>
    </recommendedName>
</protein>
<dbReference type="InterPro" id="IPR001506">
    <property type="entry name" value="Peptidase_M12A"/>
</dbReference>
<feature type="chain" id="PRO_5005733557" description="Metalloendopeptidase" evidence="5">
    <location>
        <begin position="24"/>
        <end position="512"/>
    </location>
</feature>
<dbReference type="Gene3D" id="3.40.390.10">
    <property type="entry name" value="Collagenase (Catalytic Domain)"/>
    <property type="match status" value="1"/>
</dbReference>
<evidence type="ECO:0000256" key="6">
    <source>
        <dbReference type="SAM" id="MobiDB-lite"/>
    </source>
</evidence>
<dbReference type="WBParaSite" id="SPAL_0001597300.1">
    <property type="protein sequence ID" value="SPAL_0001597300.1"/>
    <property type="gene ID" value="SPAL_0001597300"/>
</dbReference>
<feature type="compositionally biased region" description="Basic and acidic residues" evidence="6">
    <location>
        <begin position="137"/>
        <end position="146"/>
    </location>
</feature>
<name>A0A0N5CDM9_STREA</name>
<keyword evidence="4" id="KW-0245">EGF-like domain</keyword>
<feature type="disulfide bond" evidence="4">
    <location>
        <begin position="360"/>
        <end position="370"/>
    </location>
</feature>
<keyword evidence="3 5" id="KW-0482">Metalloprotease</keyword>
<evidence type="ECO:0000259" key="8">
    <source>
        <dbReference type="PROSITE" id="PS51864"/>
    </source>
</evidence>
<feature type="domain" description="Peptidase M12A" evidence="8">
    <location>
        <begin position="142"/>
        <end position="361"/>
    </location>
</feature>
<dbReference type="PROSITE" id="PS00022">
    <property type="entry name" value="EGF_1"/>
    <property type="match status" value="1"/>
</dbReference>
<dbReference type="PROSITE" id="PS51864">
    <property type="entry name" value="ASTACIN"/>
    <property type="match status" value="1"/>
</dbReference>
<keyword evidence="9" id="KW-1185">Reference proteome</keyword>
<keyword evidence="5" id="KW-0732">Signal</keyword>
<comment type="cofactor">
    <cofactor evidence="5">
        <name>Zn(2+)</name>
        <dbReference type="ChEBI" id="CHEBI:29105"/>
    </cofactor>
    <text evidence="5">Binds 1 zinc ion per subunit.</text>
</comment>
<comment type="caution">
    <text evidence="4">Lacks conserved residue(s) required for the propagation of feature annotation.</text>
</comment>
<evidence type="ECO:0000256" key="5">
    <source>
        <dbReference type="RuleBase" id="RU361183"/>
    </source>
</evidence>
<evidence type="ECO:0000256" key="2">
    <source>
        <dbReference type="ARBA" id="ARBA00022833"/>
    </source>
</evidence>
<dbReference type="AlphaFoldDB" id="A0A0N5CDM9"/>
<dbReference type="PROSITE" id="PS50026">
    <property type="entry name" value="EGF_3"/>
    <property type="match status" value="1"/>
</dbReference>
<dbReference type="Proteomes" id="UP000046392">
    <property type="component" value="Unplaced"/>
</dbReference>
<evidence type="ECO:0000313" key="10">
    <source>
        <dbReference type="WBParaSite" id="SPAL_0001597300.1"/>
    </source>
</evidence>
<evidence type="ECO:0000313" key="9">
    <source>
        <dbReference type="Proteomes" id="UP000046392"/>
    </source>
</evidence>
<dbReference type="PROSITE" id="PS01186">
    <property type="entry name" value="EGF_2"/>
    <property type="match status" value="1"/>
</dbReference>